<protein>
    <submittedName>
        <fullName evidence="2">N-acetyltransferase</fullName>
    </submittedName>
</protein>
<evidence type="ECO:0000313" key="2">
    <source>
        <dbReference type="EMBL" id="GGN41097.1"/>
    </source>
</evidence>
<feature type="domain" description="N-acetyltransferase" evidence="1">
    <location>
        <begin position="12"/>
        <end position="175"/>
    </location>
</feature>
<dbReference type="Proteomes" id="UP000605099">
    <property type="component" value="Unassembled WGS sequence"/>
</dbReference>
<dbReference type="PANTHER" id="PTHR43792">
    <property type="entry name" value="GNAT FAMILY, PUTATIVE (AFU_ORTHOLOGUE AFUA_3G00765)-RELATED-RELATED"/>
    <property type="match status" value="1"/>
</dbReference>
<dbReference type="Pfam" id="PF13302">
    <property type="entry name" value="Acetyltransf_3"/>
    <property type="match status" value="1"/>
</dbReference>
<sequence>MTDGPFLTTERLELWKPQAGDLPDRVRLLEGDGMMQFLGTIGPDPKAQHDKLLQHAGSWALYDYGTFSVRRRGEGDIIATGGIFHSWRGFGKGLDDVAEAGWIVRQDCWGQGVAGEMMRASLAWFDTAHGPRRVACMIEAGNTASEKVAGSLGFVKYDSHEEEGGAAVNLFERLPG</sequence>
<dbReference type="PROSITE" id="PS51186">
    <property type="entry name" value="GNAT"/>
    <property type="match status" value="1"/>
</dbReference>
<dbReference type="RefSeq" id="WP_188817462.1">
    <property type="nucleotide sequence ID" value="NZ_BMLK01000001.1"/>
</dbReference>
<accession>A0ABQ2J9A7</accession>
<dbReference type="PANTHER" id="PTHR43792:SF1">
    <property type="entry name" value="N-ACETYLTRANSFERASE DOMAIN-CONTAINING PROTEIN"/>
    <property type="match status" value="1"/>
</dbReference>
<gene>
    <name evidence="2" type="ORF">GCM10011349_02690</name>
</gene>
<dbReference type="InterPro" id="IPR000182">
    <property type="entry name" value="GNAT_dom"/>
</dbReference>
<dbReference type="Gene3D" id="3.40.630.30">
    <property type="match status" value="1"/>
</dbReference>
<dbReference type="InterPro" id="IPR051531">
    <property type="entry name" value="N-acetyltransferase"/>
</dbReference>
<dbReference type="InterPro" id="IPR016181">
    <property type="entry name" value="Acyl_CoA_acyltransferase"/>
</dbReference>
<dbReference type="SUPFAM" id="SSF55729">
    <property type="entry name" value="Acyl-CoA N-acyltransferases (Nat)"/>
    <property type="match status" value="1"/>
</dbReference>
<proteinExistence type="predicted"/>
<name>A0ABQ2J9A7_9SPHN</name>
<organism evidence="2 3">
    <name type="scientific">Novosphingobium indicum</name>
    <dbReference type="NCBI Taxonomy" id="462949"/>
    <lineage>
        <taxon>Bacteria</taxon>
        <taxon>Pseudomonadati</taxon>
        <taxon>Pseudomonadota</taxon>
        <taxon>Alphaproteobacteria</taxon>
        <taxon>Sphingomonadales</taxon>
        <taxon>Sphingomonadaceae</taxon>
        <taxon>Novosphingobium</taxon>
    </lineage>
</organism>
<keyword evidence="3" id="KW-1185">Reference proteome</keyword>
<reference evidence="3" key="1">
    <citation type="journal article" date="2019" name="Int. J. Syst. Evol. Microbiol.">
        <title>The Global Catalogue of Microorganisms (GCM) 10K type strain sequencing project: providing services to taxonomists for standard genome sequencing and annotation.</title>
        <authorList>
            <consortium name="The Broad Institute Genomics Platform"/>
            <consortium name="The Broad Institute Genome Sequencing Center for Infectious Disease"/>
            <person name="Wu L."/>
            <person name="Ma J."/>
        </authorList>
    </citation>
    <scope>NUCLEOTIDE SEQUENCE [LARGE SCALE GENOMIC DNA]</scope>
    <source>
        <strain evidence="3">CGMCC 1.6784</strain>
    </source>
</reference>
<comment type="caution">
    <text evidence="2">The sequence shown here is derived from an EMBL/GenBank/DDBJ whole genome shotgun (WGS) entry which is preliminary data.</text>
</comment>
<evidence type="ECO:0000259" key="1">
    <source>
        <dbReference type="PROSITE" id="PS51186"/>
    </source>
</evidence>
<evidence type="ECO:0000313" key="3">
    <source>
        <dbReference type="Proteomes" id="UP000605099"/>
    </source>
</evidence>
<dbReference type="EMBL" id="BMLK01000001">
    <property type="protein sequence ID" value="GGN41097.1"/>
    <property type="molecule type" value="Genomic_DNA"/>
</dbReference>